<reference evidence="2 3" key="1">
    <citation type="submission" date="2023-10" db="EMBL/GenBank/DDBJ databases">
        <title>Draft genome sequence of Xylaria bambusicola isolate GMP-LS, the root and basal stem rot pathogen of sugarcane in Indonesia.</title>
        <authorList>
            <person name="Selvaraj P."/>
            <person name="Muralishankar V."/>
            <person name="Muruganantham S."/>
            <person name="Sp S."/>
            <person name="Haryani S."/>
            <person name="Lau K.J.X."/>
            <person name="Naqvi N.I."/>
        </authorList>
    </citation>
    <scope>NUCLEOTIDE SEQUENCE [LARGE SCALE GENOMIC DNA]</scope>
    <source>
        <strain evidence="2">GMP-LS</strain>
    </source>
</reference>
<gene>
    <name evidence="2" type="ORF">RRF57_013038</name>
</gene>
<feature type="compositionally biased region" description="Basic and acidic residues" evidence="1">
    <location>
        <begin position="42"/>
        <end position="55"/>
    </location>
</feature>
<dbReference type="EMBL" id="JAWHQM010000108">
    <property type="protein sequence ID" value="KAK5637326.1"/>
    <property type="molecule type" value="Genomic_DNA"/>
</dbReference>
<sequence>MLPGLIKAWLHSPTTSRQLLSLTKYWPSTRGRSQGSGWSKTDGGDSRDRTVEGNFKKSNHSAESTEMFDLEPGNDGYYQTHVGRAM</sequence>
<proteinExistence type="predicted"/>
<dbReference type="AlphaFoldDB" id="A0AAN7ZE11"/>
<name>A0AAN7ZE11_9PEZI</name>
<protein>
    <submittedName>
        <fullName evidence="2">Uncharacterized protein</fullName>
    </submittedName>
</protein>
<comment type="caution">
    <text evidence="2">The sequence shown here is derived from an EMBL/GenBank/DDBJ whole genome shotgun (WGS) entry which is preliminary data.</text>
</comment>
<feature type="compositionally biased region" description="Polar residues" evidence="1">
    <location>
        <begin position="30"/>
        <end position="39"/>
    </location>
</feature>
<evidence type="ECO:0000256" key="1">
    <source>
        <dbReference type="SAM" id="MobiDB-lite"/>
    </source>
</evidence>
<accession>A0AAN7ZE11</accession>
<evidence type="ECO:0000313" key="2">
    <source>
        <dbReference type="EMBL" id="KAK5637326.1"/>
    </source>
</evidence>
<keyword evidence="3" id="KW-1185">Reference proteome</keyword>
<dbReference type="Proteomes" id="UP001305414">
    <property type="component" value="Unassembled WGS sequence"/>
</dbReference>
<evidence type="ECO:0000313" key="3">
    <source>
        <dbReference type="Proteomes" id="UP001305414"/>
    </source>
</evidence>
<feature type="region of interest" description="Disordered" evidence="1">
    <location>
        <begin position="26"/>
        <end position="86"/>
    </location>
</feature>
<organism evidence="2 3">
    <name type="scientific">Xylaria bambusicola</name>
    <dbReference type="NCBI Taxonomy" id="326684"/>
    <lineage>
        <taxon>Eukaryota</taxon>
        <taxon>Fungi</taxon>
        <taxon>Dikarya</taxon>
        <taxon>Ascomycota</taxon>
        <taxon>Pezizomycotina</taxon>
        <taxon>Sordariomycetes</taxon>
        <taxon>Xylariomycetidae</taxon>
        <taxon>Xylariales</taxon>
        <taxon>Xylariaceae</taxon>
        <taxon>Xylaria</taxon>
    </lineage>
</organism>